<evidence type="ECO:0000256" key="1">
    <source>
        <dbReference type="SAM" id="SignalP"/>
    </source>
</evidence>
<reference evidence="4" key="1">
    <citation type="submission" date="2024-06" db="EMBL/GenBank/DDBJ databases">
        <authorList>
            <person name="Ryan C."/>
        </authorList>
    </citation>
    <scope>NUCLEOTIDE SEQUENCE [LARGE SCALE GENOMIC DNA]</scope>
</reference>
<keyword evidence="1" id="KW-0732">Signal</keyword>
<accession>A0ABC8YFX4</accession>
<keyword evidence="4" id="KW-1185">Reference proteome</keyword>
<dbReference type="Proteomes" id="UP001497457">
    <property type="component" value="Chromosome 16b"/>
</dbReference>
<evidence type="ECO:0000313" key="2">
    <source>
        <dbReference type="EMBL" id="CAL4933101.1"/>
    </source>
</evidence>
<proteinExistence type="predicted"/>
<feature type="signal peptide" evidence="1">
    <location>
        <begin position="1"/>
        <end position="25"/>
    </location>
</feature>
<sequence>MATFKKNTVSLALATLMIIMATVLASSCNATAEPLEESVTTCFMPILGGCKLDQCEAYCKGRFGNKSSHCNERGSCCCVDSGNPQKSR</sequence>
<dbReference type="EMBL" id="OZ075125">
    <property type="protein sequence ID" value="CAL4933101.1"/>
    <property type="molecule type" value="Genomic_DNA"/>
</dbReference>
<evidence type="ECO:0000313" key="3">
    <source>
        <dbReference type="EMBL" id="CAL4941515.1"/>
    </source>
</evidence>
<name>A0ABC8YFX4_9POAL</name>
<reference evidence="3 4" key="2">
    <citation type="submission" date="2024-10" db="EMBL/GenBank/DDBJ databases">
        <authorList>
            <person name="Ryan C."/>
        </authorList>
    </citation>
    <scope>NUCLEOTIDE SEQUENCE [LARGE SCALE GENOMIC DNA]</scope>
</reference>
<dbReference type="EMBL" id="OZ075126">
    <property type="protein sequence ID" value="CAL4941515.1"/>
    <property type="molecule type" value="Genomic_DNA"/>
</dbReference>
<protein>
    <submittedName>
        <fullName evidence="3">Uncharacterized protein</fullName>
    </submittedName>
</protein>
<feature type="chain" id="PRO_5044721340" evidence="1">
    <location>
        <begin position="26"/>
        <end position="88"/>
    </location>
</feature>
<organism evidence="3 4">
    <name type="scientific">Urochloa decumbens</name>
    <dbReference type="NCBI Taxonomy" id="240449"/>
    <lineage>
        <taxon>Eukaryota</taxon>
        <taxon>Viridiplantae</taxon>
        <taxon>Streptophyta</taxon>
        <taxon>Embryophyta</taxon>
        <taxon>Tracheophyta</taxon>
        <taxon>Spermatophyta</taxon>
        <taxon>Magnoliopsida</taxon>
        <taxon>Liliopsida</taxon>
        <taxon>Poales</taxon>
        <taxon>Poaceae</taxon>
        <taxon>PACMAD clade</taxon>
        <taxon>Panicoideae</taxon>
        <taxon>Panicodae</taxon>
        <taxon>Paniceae</taxon>
        <taxon>Melinidinae</taxon>
        <taxon>Urochloa</taxon>
    </lineage>
</organism>
<gene>
    <name evidence="2" type="ORF">URODEC1_LOCUS27951</name>
    <name evidence="3" type="ORF">URODEC1_LOCUS33071</name>
</gene>
<dbReference type="Proteomes" id="UP001497457">
    <property type="component" value="Chromosome 15b"/>
</dbReference>
<dbReference type="AlphaFoldDB" id="A0ABC8YFX4"/>
<dbReference type="PROSITE" id="PS51257">
    <property type="entry name" value="PROKAR_LIPOPROTEIN"/>
    <property type="match status" value="1"/>
</dbReference>
<evidence type="ECO:0000313" key="4">
    <source>
        <dbReference type="Proteomes" id="UP001497457"/>
    </source>
</evidence>